<dbReference type="InterPro" id="IPR001841">
    <property type="entry name" value="Znf_RING"/>
</dbReference>
<dbReference type="EMBL" id="OZ075123">
    <property type="protein sequence ID" value="CAL4918129.1"/>
    <property type="molecule type" value="Genomic_DNA"/>
</dbReference>
<sequence>MSAGAELALKVAAVALVAALIAAAASAWARARDDGARRGTTAHNAERALALGAATVTTYERAAGALAQEGRADRCAICLSEYGGGGGELVRVVPACGRFFHAVCGVDGWLRKRGTCPLCRGGLGPLLQCPPMPWRDGGDARGRRSLA</sequence>
<dbReference type="GO" id="GO:0008270">
    <property type="term" value="F:zinc ion binding"/>
    <property type="evidence" value="ECO:0007669"/>
    <property type="project" value="UniProtKB-KW"/>
</dbReference>
<dbReference type="SUPFAM" id="SSF57850">
    <property type="entry name" value="RING/U-box"/>
    <property type="match status" value="1"/>
</dbReference>
<name>A0ABC8WZ59_9POAL</name>
<dbReference type="Pfam" id="PF13639">
    <property type="entry name" value="zf-RING_2"/>
    <property type="match status" value="1"/>
</dbReference>
<dbReference type="SMART" id="SM00184">
    <property type="entry name" value="RING"/>
    <property type="match status" value="1"/>
</dbReference>
<proteinExistence type="predicted"/>
<reference evidence="7" key="1">
    <citation type="submission" date="2024-10" db="EMBL/GenBank/DDBJ databases">
        <authorList>
            <person name="Ryan C."/>
        </authorList>
    </citation>
    <scope>NUCLEOTIDE SEQUENCE [LARGE SCALE GENOMIC DNA]</scope>
</reference>
<dbReference type="InterPro" id="IPR013083">
    <property type="entry name" value="Znf_RING/FYVE/PHD"/>
</dbReference>
<keyword evidence="8" id="KW-1185">Reference proteome</keyword>
<keyword evidence="3" id="KW-0862">Zinc</keyword>
<dbReference type="Proteomes" id="UP001497457">
    <property type="component" value="Chromosome 13rd"/>
</dbReference>
<keyword evidence="1" id="KW-0479">Metal-binding</keyword>
<keyword evidence="2 4" id="KW-0863">Zinc-finger</keyword>
<evidence type="ECO:0000256" key="4">
    <source>
        <dbReference type="PROSITE-ProRule" id="PRU00175"/>
    </source>
</evidence>
<dbReference type="PANTHER" id="PTHR45798">
    <property type="entry name" value="RING-H2 FINGER PROTEIN ATL61-RELATED-RELATED"/>
    <property type="match status" value="1"/>
</dbReference>
<evidence type="ECO:0000313" key="8">
    <source>
        <dbReference type="Proteomes" id="UP001497457"/>
    </source>
</evidence>
<keyword evidence="5" id="KW-0732">Signal</keyword>
<dbReference type="AlphaFoldDB" id="A0ABC8WZ59"/>
<gene>
    <name evidence="7" type="ORF">URODEC1_LOCUS18980</name>
</gene>
<evidence type="ECO:0000256" key="3">
    <source>
        <dbReference type="ARBA" id="ARBA00022833"/>
    </source>
</evidence>
<feature type="chain" id="PRO_5044764994" description="RING-type domain-containing protein" evidence="5">
    <location>
        <begin position="32"/>
        <end position="147"/>
    </location>
</feature>
<protein>
    <recommendedName>
        <fullName evidence="6">RING-type domain-containing protein</fullName>
    </recommendedName>
</protein>
<dbReference type="PANTHER" id="PTHR45798:SF97">
    <property type="entry name" value="ALCOHOL-SENSITIVE RING FINGER PROTEIN 1"/>
    <property type="match status" value="1"/>
</dbReference>
<organism evidence="7 8">
    <name type="scientific">Urochloa decumbens</name>
    <dbReference type="NCBI Taxonomy" id="240449"/>
    <lineage>
        <taxon>Eukaryota</taxon>
        <taxon>Viridiplantae</taxon>
        <taxon>Streptophyta</taxon>
        <taxon>Embryophyta</taxon>
        <taxon>Tracheophyta</taxon>
        <taxon>Spermatophyta</taxon>
        <taxon>Magnoliopsida</taxon>
        <taxon>Liliopsida</taxon>
        <taxon>Poales</taxon>
        <taxon>Poaceae</taxon>
        <taxon>PACMAD clade</taxon>
        <taxon>Panicoideae</taxon>
        <taxon>Panicodae</taxon>
        <taxon>Paniceae</taxon>
        <taxon>Melinidinae</taxon>
        <taxon>Urochloa</taxon>
    </lineage>
</organism>
<accession>A0ABC8WZ59</accession>
<dbReference type="Gene3D" id="3.30.40.10">
    <property type="entry name" value="Zinc/RING finger domain, C3HC4 (zinc finger)"/>
    <property type="match status" value="1"/>
</dbReference>
<evidence type="ECO:0000256" key="2">
    <source>
        <dbReference type="ARBA" id="ARBA00022771"/>
    </source>
</evidence>
<feature type="domain" description="RING-type" evidence="6">
    <location>
        <begin position="75"/>
        <end position="120"/>
    </location>
</feature>
<evidence type="ECO:0000313" key="7">
    <source>
        <dbReference type="EMBL" id="CAL4918129.1"/>
    </source>
</evidence>
<dbReference type="InterPro" id="IPR052788">
    <property type="entry name" value="RING-type_E3_ligase_ATL"/>
</dbReference>
<evidence type="ECO:0000256" key="5">
    <source>
        <dbReference type="SAM" id="SignalP"/>
    </source>
</evidence>
<evidence type="ECO:0000256" key="1">
    <source>
        <dbReference type="ARBA" id="ARBA00022723"/>
    </source>
</evidence>
<evidence type="ECO:0000259" key="6">
    <source>
        <dbReference type="PROSITE" id="PS50089"/>
    </source>
</evidence>
<feature type="signal peptide" evidence="5">
    <location>
        <begin position="1"/>
        <end position="31"/>
    </location>
</feature>
<dbReference type="PROSITE" id="PS50089">
    <property type="entry name" value="ZF_RING_2"/>
    <property type="match status" value="1"/>
</dbReference>